<dbReference type="EMBL" id="CP034328">
    <property type="protein sequence ID" value="AZL59893.1"/>
    <property type="molecule type" value="Genomic_DNA"/>
</dbReference>
<dbReference type="AlphaFoldDB" id="A0A3S8U8J3"/>
<gene>
    <name evidence="1" type="ORF">EI545_14235</name>
</gene>
<evidence type="ECO:0008006" key="3">
    <source>
        <dbReference type="Google" id="ProtNLM"/>
    </source>
</evidence>
<evidence type="ECO:0000313" key="1">
    <source>
        <dbReference type="EMBL" id="AZL59893.1"/>
    </source>
</evidence>
<accession>A0A3S8U8J3</accession>
<protein>
    <recommendedName>
        <fullName evidence="3">MmcQ/YjbR family DNA-binding protein</fullName>
    </recommendedName>
</protein>
<name>A0A3S8U8J3_9RHOB</name>
<dbReference type="Proteomes" id="UP000282002">
    <property type="component" value="Chromosome"/>
</dbReference>
<dbReference type="KEGG" id="taw:EI545_14235"/>
<reference evidence="1 2" key="1">
    <citation type="submission" date="2018-12" db="EMBL/GenBank/DDBJ databases">
        <title>Complete genome sequencing of Tabrizicola sp. K13M18.</title>
        <authorList>
            <person name="Bae J.-W."/>
        </authorList>
    </citation>
    <scope>NUCLEOTIDE SEQUENCE [LARGE SCALE GENOMIC DNA]</scope>
    <source>
        <strain evidence="1 2">K13M18</strain>
    </source>
</reference>
<proteinExistence type="predicted"/>
<dbReference type="OrthoDB" id="954305at2"/>
<keyword evidence="2" id="KW-1185">Reference proteome</keyword>
<dbReference type="InterPro" id="IPR038056">
    <property type="entry name" value="YjbR-like_sf"/>
</dbReference>
<evidence type="ECO:0000313" key="2">
    <source>
        <dbReference type="Proteomes" id="UP000282002"/>
    </source>
</evidence>
<organism evidence="1 2">
    <name type="scientific">Tabrizicola piscis</name>
    <dbReference type="NCBI Taxonomy" id="2494374"/>
    <lineage>
        <taxon>Bacteria</taxon>
        <taxon>Pseudomonadati</taxon>
        <taxon>Pseudomonadota</taxon>
        <taxon>Alphaproteobacteria</taxon>
        <taxon>Rhodobacterales</taxon>
        <taxon>Paracoccaceae</taxon>
        <taxon>Tabrizicola</taxon>
    </lineage>
</organism>
<dbReference type="SUPFAM" id="SSF142906">
    <property type="entry name" value="YjbR-like"/>
    <property type="match status" value="1"/>
</dbReference>
<dbReference type="InterPro" id="IPR058532">
    <property type="entry name" value="YjbR/MT2646/Rv2570-like"/>
</dbReference>
<sequence>MIPDWPTLKAFALALDLPMVTIDHPWGNECLKAHGKMWCWWSPYADAAVFKASRDERDMLMTADPDTFFLHPHYAPHNLVLVRAGRIDEDWARARLIRQWREAAPKRWLKTWDETHPNDQAPLH</sequence>
<dbReference type="Pfam" id="PF04237">
    <property type="entry name" value="YjbR"/>
    <property type="match status" value="1"/>
</dbReference>
<dbReference type="RefSeq" id="WP_125326088.1">
    <property type="nucleotide sequence ID" value="NZ_CP034328.1"/>
</dbReference>